<dbReference type="EMBL" id="JAOPLU010000001">
    <property type="protein sequence ID" value="MDM5129818.1"/>
    <property type="molecule type" value="Genomic_DNA"/>
</dbReference>
<gene>
    <name evidence="1" type="ORF">OB962_02220</name>
</gene>
<accession>A0ABT7Q7U1</accession>
<dbReference type="RefSeq" id="WP_290040639.1">
    <property type="nucleotide sequence ID" value="NZ_JAOPLU010000001.1"/>
</dbReference>
<reference evidence="1" key="1">
    <citation type="submission" date="2024-05" db="EMBL/GenBank/DDBJ databases">
        <title>WGS of Aeromonas isolates.</title>
        <authorList>
            <person name="Lee H."/>
        </authorList>
    </citation>
    <scope>NUCLEOTIDE SEQUENCE</scope>
    <source>
        <strain evidence="1">LP308</strain>
    </source>
</reference>
<sequence length="165" mass="18507">MPLPRLLLLTLTAFAANSVLYRLALFEERMDPALFTLLQLTSGTLVLFLLCRARHPSPRQGDWGAPWPPACNCWYPCSRRWPVSSGWMSPGHCGCYCHHWAFWGHSPGHSGTPPFRRQTMKIAIRLPGCSLSASLLAAVEDREAQQAKLDAPGLQADAYRKSYRQ</sequence>
<dbReference type="Proteomes" id="UP001168109">
    <property type="component" value="Unassembled WGS sequence"/>
</dbReference>
<protein>
    <recommendedName>
        <fullName evidence="3">EamA domain-containing protein</fullName>
    </recommendedName>
</protein>
<name>A0ABT7Q7U1_9GAMM</name>
<evidence type="ECO:0000313" key="1">
    <source>
        <dbReference type="EMBL" id="MDM5129818.1"/>
    </source>
</evidence>
<proteinExistence type="predicted"/>
<organism evidence="1 2">
    <name type="scientific">Aeromonas piscicola</name>
    <dbReference type="NCBI Taxonomy" id="600645"/>
    <lineage>
        <taxon>Bacteria</taxon>
        <taxon>Pseudomonadati</taxon>
        <taxon>Pseudomonadota</taxon>
        <taxon>Gammaproteobacteria</taxon>
        <taxon>Aeromonadales</taxon>
        <taxon>Aeromonadaceae</taxon>
        <taxon>Aeromonas</taxon>
    </lineage>
</organism>
<keyword evidence="2" id="KW-1185">Reference proteome</keyword>
<evidence type="ECO:0008006" key="3">
    <source>
        <dbReference type="Google" id="ProtNLM"/>
    </source>
</evidence>
<evidence type="ECO:0000313" key="2">
    <source>
        <dbReference type="Proteomes" id="UP001168109"/>
    </source>
</evidence>
<comment type="caution">
    <text evidence="1">The sequence shown here is derived from an EMBL/GenBank/DDBJ whole genome shotgun (WGS) entry which is preliminary data.</text>
</comment>